<proteinExistence type="predicted"/>
<accession>A0A1I3KAV2</accession>
<reference evidence="2" key="1">
    <citation type="submission" date="2016-10" db="EMBL/GenBank/DDBJ databases">
        <authorList>
            <person name="Varghese N."/>
            <person name="Submissions S."/>
        </authorList>
    </citation>
    <scope>NUCLEOTIDE SEQUENCE [LARGE SCALE GENOMIC DNA]</scope>
    <source>
        <strain evidence="2">DSM 22251</strain>
    </source>
</reference>
<dbReference type="EMBL" id="FORQ01000001">
    <property type="protein sequence ID" value="SFI69631.1"/>
    <property type="molecule type" value="Genomic_DNA"/>
</dbReference>
<protein>
    <submittedName>
        <fullName evidence="1">Uncharacterized protein</fullName>
    </submittedName>
</protein>
<dbReference type="RefSeq" id="WP_089819410.1">
    <property type="nucleotide sequence ID" value="NZ_FORQ01000001.1"/>
</dbReference>
<sequence length="82" mass="9710">MKLPKFLLADNSDFPEDLFVVHTEYPRFVLNVEEEEVEWFDDLDGDDEETVADEATKVVEAAFKWCDEELAKYDEEEEEDEE</sequence>
<dbReference type="Proteomes" id="UP000242560">
    <property type="component" value="Unassembled WGS sequence"/>
</dbReference>
<organism evidence="1 2">
    <name type="scientific">Kaistella treverensis</name>
    <dbReference type="NCBI Taxonomy" id="631455"/>
    <lineage>
        <taxon>Bacteria</taxon>
        <taxon>Pseudomonadati</taxon>
        <taxon>Bacteroidota</taxon>
        <taxon>Flavobacteriia</taxon>
        <taxon>Flavobacteriales</taxon>
        <taxon>Weeksellaceae</taxon>
        <taxon>Chryseobacterium group</taxon>
        <taxon>Kaistella</taxon>
    </lineage>
</organism>
<gene>
    <name evidence="1" type="ORF">SAMN05421638_0694</name>
</gene>
<dbReference type="AlphaFoldDB" id="A0A1I3KAV2"/>
<name>A0A1I3KAV2_9FLAO</name>
<evidence type="ECO:0000313" key="1">
    <source>
        <dbReference type="EMBL" id="SFI69631.1"/>
    </source>
</evidence>
<evidence type="ECO:0000313" key="2">
    <source>
        <dbReference type="Proteomes" id="UP000242560"/>
    </source>
</evidence>
<keyword evidence="2" id="KW-1185">Reference proteome</keyword>